<comment type="caution">
    <text evidence="2">The sequence shown here is derived from an EMBL/GenBank/DDBJ whole genome shotgun (WGS) entry which is preliminary data.</text>
</comment>
<dbReference type="AlphaFoldDB" id="M0M3C0"/>
<dbReference type="OrthoDB" id="282103at2157"/>
<dbReference type="RefSeq" id="WP_007692932.1">
    <property type="nucleotide sequence ID" value="NZ_AJRK01000372.1"/>
</dbReference>
<dbReference type="PATRIC" id="fig|1132509.6.peg.1951"/>
<keyword evidence="3" id="KW-1185">Reference proteome</keyword>
<organism evidence="2 3">
    <name type="scientific">Halococcus hamelinensis 100A6</name>
    <dbReference type="NCBI Taxonomy" id="1132509"/>
    <lineage>
        <taxon>Archaea</taxon>
        <taxon>Methanobacteriati</taxon>
        <taxon>Methanobacteriota</taxon>
        <taxon>Stenosarchaea group</taxon>
        <taxon>Halobacteria</taxon>
        <taxon>Halobacteriales</taxon>
        <taxon>Halococcaceae</taxon>
        <taxon>Halococcus</taxon>
    </lineage>
</organism>
<dbReference type="InterPro" id="IPR027598">
    <property type="entry name" value="Amphi-Trp_dom"/>
</dbReference>
<proteinExistence type="predicted"/>
<reference evidence="2 3" key="1">
    <citation type="journal article" date="2014" name="PLoS Genet.">
        <title>Phylogenetically driven sequencing of extremely halophilic archaea reveals strategies for static and dynamic osmo-response.</title>
        <authorList>
            <person name="Becker E.A."/>
            <person name="Seitzer P.M."/>
            <person name="Tritt A."/>
            <person name="Larsen D."/>
            <person name="Krusor M."/>
            <person name="Yao A.I."/>
            <person name="Wu D."/>
            <person name="Madern D."/>
            <person name="Eisen J.A."/>
            <person name="Darling A.E."/>
            <person name="Facciotti M.T."/>
        </authorList>
    </citation>
    <scope>NUCLEOTIDE SEQUENCE [LARGE SCALE GENOMIC DNA]</scope>
    <source>
        <strain evidence="2 3">100A6</strain>
    </source>
</reference>
<dbReference type="Pfam" id="PF20068">
    <property type="entry name" value="Amphi-Trp"/>
    <property type="match status" value="1"/>
</dbReference>
<evidence type="ECO:0000313" key="3">
    <source>
        <dbReference type="Proteomes" id="UP000011566"/>
    </source>
</evidence>
<dbReference type="EMBL" id="AOMB01000023">
    <property type="protein sequence ID" value="EMA38875.1"/>
    <property type="molecule type" value="Genomic_DNA"/>
</dbReference>
<feature type="domain" description="Amphi-Trp" evidence="1">
    <location>
        <begin position="8"/>
        <end position="81"/>
    </location>
</feature>
<evidence type="ECO:0000259" key="1">
    <source>
        <dbReference type="Pfam" id="PF20068"/>
    </source>
</evidence>
<gene>
    <name evidence="2" type="ORF">C447_08633</name>
</gene>
<accession>M0M3C0</accession>
<dbReference type="Proteomes" id="UP000011566">
    <property type="component" value="Unassembled WGS sequence"/>
</dbReference>
<evidence type="ECO:0000313" key="2">
    <source>
        <dbReference type="EMBL" id="EMA38875.1"/>
    </source>
</evidence>
<dbReference type="NCBIfam" id="TIGR04354">
    <property type="entry name" value="amphi-Trp"/>
    <property type="match status" value="1"/>
</dbReference>
<dbReference type="eggNOG" id="arCOG04789">
    <property type="taxonomic scope" value="Archaea"/>
</dbReference>
<protein>
    <recommendedName>
        <fullName evidence="1">Amphi-Trp domain-containing protein</fullName>
    </recommendedName>
</protein>
<sequence>MADTTTASESLSNEAVAERLEALASELRHEDGGIDVEVGNKSVSLAPSGSIDYDIEVAEREPMLGSKHESITIDLEWKTDE</sequence>
<name>M0M3C0_9EURY</name>